<evidence type="ECO:0000313" key="2">
    <source>
        <dbReference type="EMBL" id="KAF9532557.1"/>
    </source>
</evidence>
<proteinExistence type="predicted"/>
<dbReference type="InterPro" id="IPR058913">
    <property type="entry name" value="Integrase_dom_put"/>
</dbReference>
<name>A0A9P6EPJ6_9AGAR</name>
<dbReference type="Pfam" id="PF24764">
    <property type="entry name" value="rva_4"/>
    <property type="match status" value="1"/>
</dbReference>
<accession>A0A9P6EPJ6</accession>
<evidence type="ECO:0000259" key="1">
    <source>
        <dbReference type="Pfam" id="PF24764"/>
    </source>
</evidence>
<dbReference type="AlphaFoldDB" id="A0A9P6EPJ6"/>
<dbReference type="Proteomes" id="UP000807306">
    <property type="component" value="Unassembled WGS sequence"/>
</dbReference>
<keyword evidence="3" id="KW-1185">Reference proteome</keyword>
<reference evidence="2" key="1">
    <citation type="submission" date="2020-11" db="EMBL/GenBank/DDBJ databases">
        <authorList>
            <consortium name="DOE Joint Genome Institute"/>
            <person name="Ahrendt S."/>
            <person name="Riley R."/>
            <person name="Andreopoulos W."/>
            <person name="Labutti K."/>
            <person name="Pangilinan J."/>
            <person name="Ruiz-Duenas F.J."/>
            <person name="Barrasa J.M."/>
            <person name="Sanchez-Garcia M."/>
            <person name="Camarero S."/>
            <person name="Miyauchi S."/>
            <person name="Serrano A."/>
            <person name="Linde D."/>
            <person name="Babiker R."/>
            <person name="Drula E."/>
            <person name="Ayuso-Fernandez I."/>
            <person name="Pacheco R."/>
            <person name="Padilla G."/>
            <person name="Ferreira P."/>
            <person name="Barriuso J."/>
            <person name="Kellner H."/>
            <person name="Castanera R."/>
            <person name="Alfaro M."/>
            <person name="Ramirez L."/>
            <person name="Pisabarro A.G."/>
            <person name="Kuo A."/>
            <person name="Tritt A."/>
            <person name="Lipzen A."/>
            <person name="He G."/>
            <person name="Yan M."/>
            <person name="Ng V."/>
            <person name="Cullen D."/>
            <person name="Martin F."/>
            <person name="Rosso M.-N."/>
            <person name="Henrissat B."/>
            <person name="Hibbett D."/>
            <person name="Martinez A.T."/>
            <person name="Grigoriev I.V."/>
        </authorList>
    </citation>
    <scope>NUCLEOTIDE SEQUENCE</scope>
    <source>
        <strain evidence="2">CBS 506.95</strain>
    </source>
</reference>
<comment type="caution">
    <text evidence="2">The sequence shown here is derived from an EMBL/GenBank/DDBJ whole genome shotgun (WGS) entry which is preliminary data.</text>
</comment>
<sequence length="451" mass="51960">MKAILLQHFNFSKCHHRPTSTNLYNNKEIVQYLLDNVIDTDRYGLSYTSFRTKILKDLGLETTRGQGHTVETIDTAMQATRQRFPKAGTRDVIGILFAEHGISVVVEWCCIHEPSLVCERKARNLKRRCFWAAGVNDMLAVDQHDNWKRFGLALHTGIDPFSGRVHWIKIYWTNNNPKIVLSYYLEWVRIPLVTQSNLGSENYGIANGHTTLRHLHDPSLVGTIQHRWMKHKKNVKPEVTWSQLRRRFSPGFKNILEEGVTKGWYDINRPIDKLVFRWIFIPWLQAELNAYVARVNTSRKRADRNKVLPHGRPNDIHFNPGRFGCLDFKITVDPALVNQVEQLYAPPDDPVFTLVPADFEQLASKFYTQMGRPPVTSKNVWDVYIKLMRQFEQMDGADGLLEHCVATLAKEFDNDASLEKPVGTDLFGGIDELDDDGNYYLGGVNNIRKKP</sequence>
<dbReference type="PANTHER" id="PTHR46177">
    <property type="entry name" value="INTEGRASE CATALYTIC DOMAIN-CONTAINING PROTEIN"/>
    <property type="match status" value="1"/>
</dbReference>
<evidence type="ECO:0000313" key="3">
    <source>
        <dbReference type="Proteomes" id="UP000807306"/>
    </source>
</evidence>
<gene>
    <name evidence="2" type="ORF">CPB83DRAFT_867411</name>
</gene>
<feature type="domain" description="Integrase core" evidence="1">
    <location>
        <begin position="134"/>
        <end position="306"/>
    </location>
</feature>
<dbReference type="OrthoDB" id="5946233at2759"/>
<protein>
    <recommendedName>
        <fullName evidence="1">Integrase core domain-containing protein</fullName>
    </recommendedName>
</protein>
<dbReference type="EMBL" id="MU157831">
    <property type="protein sequence ID" value="KAF9532557.1"/>
    <property type="molecule type" value="Genomic_DNA"/>
</dbReference>
<dbReference type="PANTHER" id="PTHR46177:SF1">
    <property type="entry name" value="INTEGRASE CATALYTIC DOMAIN-CONTAINING PROTEIN"/>
    <property type="match status" value="1"/>
</dbReference>
<organism evidence="2 3">
    <name type="scientific">Crepidotus variabilis</name>
    <dbReference type="NCBI Taxonomy" id="179855"/>
    <lineage>
        <taxon>Eukaryota</taxon>
        <taxon>Fungi</taxon>
        <taxon>Dikarya</taxon>
        <taxon>Basidiomycota</taxon>
        <taxon>Agaricomycotina</taxon>
        <taxon>Agaricomycetes</taxon>
        <taxon>Agaricomycetidae</taxon>
        <taxon>Agaricales</taxon>
        <taxon>Agaricineae</taxon>
        <taxon>Crepidotaceae</taxon>
        <taxon>Crepidotus</taxon>
    </lineage>
</organism>